<evidence type="ECO:0000256" key="1">
    <source>
        <dbReference type="SAM" id="MobiDB-lite"/>
    </source>
</evidence>
<dbReference type="Pfam" id="PF05685">
    <property type="entry name" value="Uma2"/>
    <property type="match status" value="1"/>
</dbReference>
<proteinExistence type="predicted"/>
<organism evidence="3 4">
    <name type="scientific">Longimycelium tulufanense</name>
    <dbReference type="NCBI Taxonomy" id="907463"/>
    <lineage>
        <taxon>Bacteria</taxon>
        <taxon>Bacillati</taxon>
        <taxon>Actinomycetota</taxon>
        <taxon>Actinomycetes</taxon>
        <taxon>Pseudonocardiales</taxon>
        <taxon>Pseudonocardiaceae</taxon>
        <taxon>Longimycelium</taxon>
    </lineage>
</organism>
<dbReference type="InterPro" id="IPR011335">
    <property type="entry name" value="Restrct_endonuc-II-like"/>
</dbReference>
<dbReference type="InterPro" id="IPR012296">
    <property type="entry name" value="Nuclease_put_TT1808"/>
</dbReference>
<keyword evidence="4" id="KW-1185">Reference proteome</keyword>
<evidence type="ECO:0000259" key="2">
    <source>
        <dbReference type="Pfam" id="PF05685"/>
    </source>
</evidence>
<sequence>MAEDAAGNPIRGSGAEHARSKKSRRVVPRSPRGKKEAEVTAALQDMEDHLGPFRMVDWLSLPEREDGSRVELIFGELCVSPLPAMHHQFVGDELRELLKHTFRTAGRSDLYVVTAVGTELGVELRNCFIPDIVVIDMPPVGHVVGAKNLVMAVEVWSPGNTPKKRDEKMRGYAAAGVPYLWTVEFQKPERQTQDPPSLVDTLTVTAYQLKNGRYILESVARVGETATITAAPVPVMFDPDDLLP</sequence>
<feature type="region of interest" description="Disordered" evidence="1">
    <location>
        <begin position="1"/>
        <end position="36"/>
    </location>
</feature>
<gene>
    <name evidence="3" type="ORF">GCM10012275_03400</name>
</gene>
<dbReference type="AlphaFoldDB" id="A0A8J3C9Q5"/>
<name>A0A8J3C9Q5_9PSEU</name>
<dbReference type="EMBL" id="BMMK01000001">
    <property type="protein sequence ID" value="GGM35464.1"/>
    <property type="molecule type" value="Genomic_DNA"/>
</dbReference>
<evidence type="ECO:0000313" key="3">
    <source>
        <dbReference type="EMBL" id="GGM35464.1"/>
    </source>
</evidence>
<reference evidence="3" key="1">
    <citation type="journal article" date="2014" name="Int. J. Syst. Evol. Microbiol.">
        <title>Complete genome sequence of Corynebacterium casei LMG S-19264T (=DSM 44701T), isolated from a smear-ripened cheese.</title>
        <authorList>
            <consortium name="US DOE Joint Genome Institute (JGI-PGF)"/>
            <person name="Walter F."/>
            <person name="Albersmeier A."/>
            <person name="Kalinowski J."/>
            <person name="Ruckert C."/>
        </authorList>
    </citation>
    <scope>NUCLEOTIDE SEQUENCE</scope>
    <source>
        <strain evidence="3">CGMCC 4.5737</strain>
    </source>
</reference>
<comment type="caution">
    <text evidence="3">The sequence shown here is derived from an EMBL/GenBank/DDBJ whole genome shotgun (WGS) entry which is preliminary data.</text>
</comment>
<dbReference type="Proteomes" id="UP000637578">
    <property type="component" value="Unassembled WGS sequence"/>
</dbReference>
<dbReference type="SUPFAM" id="SSF52980">
    <property type="entry name" value="Restriction endonuclease-like"/>
    <property type="match status" value="1"/>
</dbReference>
<dbReference type="Gene3D" id="3.90.1570.10">
    <property type="entry name" value="tt1808, chain A"/>
    <property type="match status" value="1"/>
</dbReference>
<protein>
    <recommendedName>
        <fullName evidence="2">Putative restriction endonuclease domain-containing protein</fullName>
    </recommendedName>
</protein>
<accession>A0A8J3C9Q5</accession>
<feature type="domain" description="Putative restriction endonuclease" evidence="2">
    <location>
        <begin position="59"/>
        <end position="228"/>
    </location>
</feature>
<dbReference type="InterPro" id="IPR008538">
    <property type="entry name" value="Uma2"/>
</dbReference>
<reference evidence="3" key="2">
    <citation type="submission" date="2020-09" db="EMBL/GenBank/DDBJ databases">
        <authorList>
            <person name="Sun Q."/>
            <person name="Zhou Y."/>
        </authorList>
    </citation>
    <scope>NUCLEOTIDE SEQUENCE</scope>
    <source>
        <strain evidence="3">CGMCC 4.5737</strain>
    </source>
</reference>
<evidence type="ECO:0000313" key="4">
    <source>
        <dbReference type="Proteomes" id="UP000637578"/>
    </source>
</evidence>
<dbReference type="CDD" id="cd06260">
    <property type="entry name" value="DUF820-like"/>
    <property type="match status" value="1"/>
</dbReference>